<organism evidence="1 2">
    <name type="scientific">Rotaria magnacalcarata</name>
    <dbReference type="NCBI Taxonomy" id="392030"/>
    <lineage>
        <taxon>Eukaryota</taxon>
        <taxon>Metazoa</taxon>
        <taxon>Spiralia</taxon>
        <taxon>Gnathifera</taxon>
        <taxon>Rotifera</taxon>
        <taxon>Eurotatoria</taxon>
        <taxon>Bdelloidea</taxon>
        <taxon>Philodinida</taxon>
        <taxon>Philodinidae</taxon>
        <taxon>Rotaria</taxon>
    </lineage>
</organism>
<name>A0A8S3E2E0_9BILA</name>
<evidence type="ECO:0000313" key="2">
    <source>
        <dbReference type="Proteomes" id="UP000681967"/>
    </source>
</evidence>
<sequence length="125" mass="14584">NELEFERAGIIVSVPNNEVARLMCYLHCICIVIDCNNDANIQCYINYNNWYQLSIDEQKVLIDLCYAFGPDMCHNKVFFQFDGLCPYASNEFYEIQRIRHQFLVAGSILIAGQQRCINRIMAFKI</sequence>
<protein>
    <submittedName>
        <fullName evidence="1">Uncharacterized protein</fullName>
    </submittedName>
</protein>
<dbReference type="Proteomes" id="UP000681967">
    <property type="component" value="Unassembled WGS sequence"/>
</dbReference>
<dbReference type="AlphaFoldDB" id="A0A8S3E2E0"/>
<proteinExistence type="predicted"/>
<gene>
    <name evidence="1" type="ORF">BYL167_LOCUS57733</name>
</gene>
<evidence type="ECO:0000313" key="1">
    <source>
        <dbReference type="EMBL" id="CAF5048077.1"/>
    </source>
</evidence>
<accession>A0A8S3E2E0</accession>
<reference evidence="1" key="1">
    <citation type="submission" date="2021-02" db="EMBL/GenBank/DDBJ databases">
        <authorList>
            <person name="Nowell W R."/>
        </authorList>
    </citation>
    <scope>NUCLEOTIDE SEQUENCE</scope>
</reference>
<dbReference type="EMBL" id="CAJOBH010225445">
    <property type="protein sequence ID" value="CAF5048077.1"/>
    <property type="molecule type" value="Genomic_DNA"/>
</dbReference>
<feature type="non-terminal residue" evidence="1">
    <location>
        <position position="1"/>
    </location>
</feature>
<comment type="caution">
    <text evidence="1">The sequence shown here is derived from an EMBL/GenBank/DDBJ whole genome shotgun (WGS) entry which is preliminary data.</text>
</comment>